<sequence>MLLENMLSKNMKQIDFIAALEFLKTSESGRKTPVYSGYRPHIEFENYPEYLTSGEQTYIGQEVVELGTKVKATIKLLATSYFSKRLYENMEFKFCEGARVIGFGKILQIINTELQCEEGIDQKEINLNLYPKDILERIKSDFRDNYSLAKRKIQEFIILDKTFRDYRIVRALLFTANQEISRLEKMIALAKIDWRDLLLQAEYNQIDKRVRDFNNEFGKEKL</sequence>
<evidence type="ECO:0000256" key="2">
    <source>
        <dbReference type="ARBA" id="ARBA00023134"/>
    </source>
</evidence>
<proteinExistence type="predicted"/>
<evidence type="ECO:0000313" key="4">
    <source>
        <dbReference type="Proteomes" id="UP000244090"/>
    </source>
</evidence>
<dbReference type="Gene3D" id="2.40.30.10">
    <property type="entry name" value="Translation factors"/>
    <property type="match status" value="1"/>
</dbReference>
<keyword evidence="4" id="KW-1185">Reference proteome</keyword>
<dbReference type="EMBL" id="QBKT01000009">
    <property type="protein sequence ID" value="PTX59450.1"/>
    <property type="molecule type" value="Genomic_DNA"/>
</dbReference>
<evidence type="ECO:0000313" key="3">
    <source>
        <dbReference type="EMBL" id="PTX59450.1"/>
    </source>
</evidence>
<protein>
    <submittedName>
        <fullName evidence="3">Uncharacterized protein</fullName>
    </submittedName>
</protein>
<gene>
    <name evidence="3" type="ORF">C8N46_10938</name>
</gene>
<reference evidence="3 4" key="1">
    <citation type="submission" date="2018-04" db="EMBL/GenBank/DDBJ databases">
        <title>Genomic Encyclopedia of Archaeal and Bacterial Type Strains, Phase II (KMG-II): from individual species to whole genera.</title>
        <authorList>
            <person name="Goeker M."/>
        </authorList>
    </citation>
    <scope>NUCLEOTIDE SEQUENCE [LARGE SCALE GENOMIC DNA]</scope>
    <source>
        <strain evidence="3 4">DSM 25731</strain>
    </source>
</reference>
<dbReference type="GO" id="GO:0005525">
    <property type="term" value="F:GTP binding"/>
    <property type="evidence" value="ECO:0007669"/>
    <property type="project" value="UniProtKB-KW"/>
</dbReference>
<organism evidence="3 4">
    <name type="scientific">Kordia periserrulae</name>
    <dbReference type="NCBI Taxonomy" id="701523"/>
    <lineage>
        <taxon>Bacteria</taxon>
        <taxon>Pseudomonadati</taxon>
        <taxon>Bacteroidota</taxon>
        <taxon>Flavobacteriia</taxon>
        <taxon>Flavobacteriales</taxon>
        <taxon>Flavobacteriaceae</taxon>
        <taxon>Kordia</taxon>
    </lineage>
</organism>
<comment type="caution">
    <text evidence="3">The sequence shown here is derived from an EMBL/GenBank/DDBJ whole genome shotgun (WGS) entry which is preliminary data.</text>
</comment>
<accession>A0A2T6BTP7</accession>
<dbReference type="AlphaFoldDB" id="A0A2T6BTP7"/>
<keyword evidence="1" id="KW-0547">Nucleotide-binding</keyword>
<name>A0A2T6BTP7_9FLAO</name>
<keyword evidence="2" id="KW-0342">GTP-binding</keyword>
<dbReference type="Proteomes" id="UP000244090">
    <property type="component" value="Unassembled WGS sequence"/>
</dbReference>
<dbReference type="InterPro" id="IPR009001">
    <property type="entry name" value="Transl_elong_EF1A/Init_IF2_C"/>
</dbReference>
<evidence type="ECO:0000256" key="1">
    <source>
        <dbReference type="ARBA" id="ARBA00022741"/>
    </source>
</evidence>
<dbReference type="SUPFAM" id="SSF50465">
    <property type="entry name" value="EF-Tu/eEF-1alpha/eIF2-gamma C-terminal domain"/>
    <property type="match status" value="1"/>
</dbReference>